<feature type="domain" description="Major facilitator superfamily (MFS) profile" evidence="9">
    <location>
        <begin position="1"/>
        <end position="377"/>
    </location>
</feature>
<sequence>MVTAAFIIALGYGLIAPLLPQFIVSFDVSMAAAGMVISVFSATRLIFAPSAGALVDRIGNRKIYLIGLLTVATATGAVSVAQEYWQVVVLRGLAGLGSTMFTVSAMGLIVKLSPPTIRGKCSATYATAFLLGNVVGPVLGASLSFLGFRWPFFIYGVAVAIAACVVWALMPKVDHAEEVAHELPHMHLKEAWQDVAFRAVLTSNFAQCWINLGVRVSVLPLFAASVFHNGAAAAGFALAVFAAGNAAVLQFSGRWADTYGRRPLVMIGLTGTAVFMGVLGFADSVWSLILVSALAGASSGLINPAQQAVVADVVGNKRSGGQVLSAFQMGGDLGQICGPILVGFVADVYGFKAAFAICGVVALMGIIAWAFARETLKSHRAIIRRIPKDEHKDGYKDEHEKDKEDSKADRE</sequence>
<dbReference type="SUPFAM" id="SSF103473">
    <property type="entry name" value="MFS general substrate transporter"/>
    <property type="match status" value="1"/>
</dbReference>
<keyword evidence="3" id="KW-1003">Cell membrane</keyword>
<comment type="subcellular location">
    <subcellularLocation>
        <location evidence="1">Cell membrane</location>
        <topology evidence="1">Multi-pass membrane protein</topology>
    </subcellularLocation>
</comment>
<evidence type="ECO:0000256" key="4">
    <source>
        <dbReference type="ARBA" id="ARBA00022692"/>
    </source>
</evidence>
<feature type="transmembrane region" description="Helical" evidence="8">
    <location>
        <begin position="122"/>
        <end position="146"/>
    </location>
</feature>
<dbReference type="PANTHER" id="PTHR43414:SF6">
    <property type="entry name" value="MULTIDRUG RESISTANCE PROTEIN MDTG"/>
    <property type="match status" value="1"/>
</dbReference>
<keyword evidence="6 8" id="KW-0472">Membrane</keyword>
<name>A0AB73B427_CORFL</name>
<dbReference type="InterPro" id="IPR036259">
    <property type="entry name" value="MFS_trans_sf"/>
</dbReference>
<feature type="transmembrane region" description="Helical" evidence="8">
    <location>
        <begin position="63"/>
        <end position="82"/>
    </location>
</feature>
<evidence type="ECO:0000256" key="2">
    <source>
        <dbReference type="ARBA" id="ARBA00022448"/>
    </source>
</evidence>
<dbReference type="AlphaFoldDB" id="A0AB73B427"/>
<keyword evidence="4 8" id="KW-0812">Transmembrane</keyword>
<dbReference type="CDD" id="cd17325">
    <property type="entry name" value="MFS_MdtG_SLC18_like"/>
    <property type="match status" value="1"/>
</dbReference>
<dbReference type="InterPro" id="IPR011701">
    <property type="entry name" value="MFS"/>
</dbReference>
<evidence type="ECO:0000256" key="1">
    <source>
        <dbReference type="ARBA" id="ARBA00004651"/>
    </source>
</evidence>
<evidence type="ECO:0000256" key="6">
    <source>
        <dbReference type="ARBA" id="ARBA00023136"/>
    </source>
</evidence>
<dbReference type="GO" id="GO:0005886">
    <property type="term" value="C:plasma membrane"/>
    <property type="evidence" value="ECO:0007669"/>
    <property type="project" value="UniProtKB-SubCell"/>
</dbReference>
<dbReference type="Proteomes" id="UP000315353">
    <property type="component" value="Unassembled WGS sequence"/>
</dbReference>
<evidence type="ECO:0000256" key="8">
    <source>
        <dbReference type="SAM" id="Phobius"/>
    </source>
</evidence>
<evidence type="ECO:0000313" key="11">
    <source>
        <dbReference type="Proteomes" id="UP000315353"/>
    </source>
</evidence>
<evidence type="ECO:0000256" key="7">
    <source>
        <dbReference type="SAM" id="MobiDB-lite"/>
    </source>
</evidence>
<feature type="transmembrane region" description="Helical" evidence="8">
    <location>
        <begin position="353"/>
        <end position="372"/>
    </location>
</feature>
<dbReference type="InterPro" id="IPR001958">
    <property type="entry name" value="Tet-R_TetA/multi-R_MdtG-like"/>
</dbReference>
<organism evidence="10 11">
    <name type="scientific">Corynebacterium flavescens</name>
    <dbReference type="NCBI Taxonomy" id="28028"/>
    <lineage>
        <taxon>Bacteria</taxon>
        <taxon>Bacillati</taxon>
        <taxon>Actinomycetota</taxon>
        <taxon>Actinomycetes</taxon>
        <taxon>Mycobacteriales</taxon>
        <taxon>Corynebacteriaceae</taxon>
        <taxon>Corynebacterium</taxon>
    </lineage>
</organism>
<feature type="transmembrane region" description="Helical" evidence="8">
    <location>
        <begin position="152"/>
        <end position="170"/>
    </location>
</feature>
<dbReference type="EMBL" id="BJNB01000001">
    <property type="protein sequence ID" value="GEB96654.1"/>
    <property type="molecule type" value="Genomic_DNA"/>
</dbReference>
<evidence type="ECO:0000256" key="5">
    <source>
        <dbReference type="ARBA" id="ARBA00022989"/>
    </source>
</evidence>
<feature type="region of interest" description="Disordered" evidence="7">
    <location>
        <begin position="391"/>
        <end position="411"/>
    </location>
</feature>
<dbReference type="PANTHER" id="PTHR43414">
    <property type="entry name" value="MULTIDRUG RESISTANCE PROTEIN MDTG"/>
    <property type="match status" value="1"/>
</dbReference>
<evidence type="ECO:0000313" key="10">
    <source>
        <dbReference type="EMBL" id="GEB96654.1"/>
    </source>
</evidence>
<proteinExistence type="predicted"/>
<dbReference type="Gene3D" id="1.20.1250.20">
    <property type="entry name" value="MFS general substrate transporter like domains"/>
    <property type="match status" value="2"/>
</dbReference>
<accession>A0AB73B427</accession>
<feature type="transmembrane region" description="Helical" evidence="8">
    <location>
        <begin position="30"/>
        <end position="51"/>
    </location>
</feature>
<reference evidence="10 11" key="1">
    <citation type="submission" date="2019-06" db="EMBL/GenBank/DDBJ databases">
        <title>Whole genome shotgun sequence of Corynebacterium flavescens NBRC 14136.</title>
        <authorList>
            <person name="Hosoyama A."/>
            <person name="Uohara A."/>
            <person name="Ohji S."/>
            <person name="Ichikawa N."/>
        </authorList>
    </citation>
    <scope>NUCLEOTIDE SEQUENCE [LARGE SCALE GENOMIC DNA]</scope>
    <source>
        <strain evidence="10 11">NBRC 14136</strain>
    </source>
</reference>
<gene>
    <name evidence="10" type="ORF">CFL01nite_01490</name>
</gene>
<feature type="transmembrane region" description="Helical" evidence="8">
    <location>
        <begin position="264"/>
        <end position="282"/>
    </location>
</feature>
<evidence type="ECO:0000256" key="3">
    <source>
        <dbReference type="ARBA" id="ARBA00022475"/>
    </source>
</evidence>
<dbReference type="GO" id="GO:0022857">
    <property type="term" value="F:transmembrane transporter activity"/>
    <property type="evidence" value="ECO:0007669"/>
    <property type="project" value="InterPro"/>
</dbReference>
<keyword evidence="2" id="KW-0813">Transport</keyword>
<feature type="transmembrane region" description="Helical" evidence="8">
    <location>
        <begin position="88"/>
        <end position="110"/>
    </location>
</feature>
<dbReference type="PROSITE" id="PS50850">
    <property type="entry name" value="MFS"/>
    <property type="match status" value="1"/>
</dbReference>
<dbReference type="InterPro" id="IPR020846">
    <property type="entry name" value="MFS_dom"/>
</dbReference>
<feature type="transmembrane region" description="Helical" evidence="8">
    <location>
        <begin position="233"/>
        <end position="252"/>
    </location>
</feature>
<comment type="caution">
    <text evidence="10">The sequence shown here is derived from an EMBL/GenBank/DDBJ whole genome shotgun (WGS) entry which is preliminary data.</text>
</comment>
<keyword evidence="5 8" id="KW-1133">Transmembrane helix</keyword>
<dbReference type="Pfam" id="PF07690">
    <property type="entry name" value="MFS_1"/>
    <property type="match status" value="2"/>
</dbReference>
<evidence type="ECO:0000259" key="9">
    <source>
        <dbReference type="PROSITE" id="PS50850"/>
    </source>
</evidence>
<dbReference type="PRINTS" id="PR01035">
    <property type="entry name" value="TCRTETA"/>
</dbReference>
<protein>
    <submittedName>
        <fullName evidence="10">MFS transporter</fullName>
    </submittedName>
</protein>